<dbReference type="InterPro" id="IPR005467">
    <property type="entry name" value="His_kinase_dom"/>
</dbReference>
<dbReference type="GO" id="GO:0005524">
    <property type="term" value="F:ATP binding"/>
    <property type="evidence" value="ECO:0007669"/>
    <property type="project" value="UniProtKB-KW"/>
</dbReference>
<evidence type="ECO:0000256" key="16">
    <source>
        <dbReference type="PROSITE-ProRule" id="PRU00110"/>
    </source>
</evidence>
<dbReference type="GO" id="GO:0005886">
    <property type="term" value="C:plasma membrane"/>
    <property type="evidence" value="ECO:0007669"/>
    <property type="project" value="UniProtKB-SubCell"/>
</dbReference>
<dbReference type="RefSeq" id="WP_075081509.1">
    <property type="nucleotide sequence ID" value="NZ_CP042912.1"/>
</dbReference>
<keyword evidence="27" id="KW-1185">Reference proteome</keyword>
<comment type="catalytic activity">
    <reaction evidence="1">
        <text>ATP + protein L-histidine = ADP + protein N-phospho-L-histidine.</text>
        <dbReference type="EC" id="2.7.13.3"/>
    </reaction>
</comment>
<feature type="region of interest" description="Disordered" evidence="19">
    <location>
        <begin position="770"/>
        <end position="832"/>
    </location>
</feature>
<dbReference type="Gene3D" id="3.30.565.10">
    <property type="entry name" value="Histidine kinase-like ATPase, C-terminal domain"/>
    <property type="match status" value="1"/>
</dbReference>
<keyword evidence="15" id="KW-0131">Cell cycle</keyword>
<dbReference type="InterPro" id="IPR008207">
    <property type="entry name" value="Sig_transdc_His_kin_Hpt_dom"/>
</dbReference>
<evidence type="ECO:0000259" key="22">
    <source>
        <dbReference type="PROSITE" id="PS50110"/>
    </source>
</evidence>
<dbReference type="PROSITE" id="PS50110">
    <property type="entry name" value="RESPONSE_REGULATORY"/>
    <property type="match status" value="1"/>
</dbReference>
<feature type="compositionally biased region" description="Low complexity" evidence="19">
    <location>
        <begin position="725"/>
        <end position="736"/>
    </location>
</feature>
<dbReference type="SUPFAM" id="SSF47384">
    <property type="entry name" value="Homodimeric domain of signal transducing histidine kinase"/>
    <property type="match status" value="1"/>
</dbReference>
<evidence type="ECO:0000256" key="1">
    <source>
        <dbReference type="ARBA" id="ARBA00000085"/>
    </source>
</evidence>
<organism evidence="26 27">
    <name type="scientific">Mariniblastus fucicola</name>
    <dbReference type="NCBI Taxonomy" id="980251"/>
    <lineage>
        <taxon>Bacteria</taxon>
        <taxon>Pseudomonadati</taxon>
        <taxon>Planctomycetota</taxon>
        <taxon>Planctomycetia</taxon>
        <taxon>Pirellulales</taxon>
        <taxon>Pirellulaceae</taxon>
        <taxon>Mariniblastus</taxon>
    </lineage>
</organism>
<accession>A0A5B9PBU3</accession>
<dbReference type="GO" id="GO:0000155">
    <property type="term" value="F:phosphorelay sensor kinase activity"/>
    <property type="evidence" value="ECO:0007669"/>
    <property type="project" value="InterPro"/>
</dbReference>
<comment type="subcellular location">
    <subcellularLocation>
        <location evidence="2">Cell inner membrane</location>
        <topology evidence="2">Multi-pass membrane protein</topology>
    </subcellularLocation>
</comment>
<dbReference type="PANTHER" id="PTHR43047:SF72">
    <property type="entry name" value="OSMOSENSING HISTIDINE PROTEIN KINASE SLN1"/>
    <property type="match status" value="1"/>
</dbReference>
<evidence type="ECO:0000259" key="23">
    <source>
        <dbReference type="PROSITE" id="PS50112"/>
    </source>
</evidence>
<keyword evidence="4" id="KW-1003">Cell membrane</keyword>
<evidence type="ECO:0000256" key="13">
    <source>
        <dbReference type="ARBA" id="ARBA00023012"/>
    </source>
</evidence>
<dbReference type="EMBL" id="CP042912">
    <property type="protein sequence ID" value="QEG22392.1"/>
    <property type="molecule type" value="Genomic_DNA"/>
</dbReference>
<evidence type="ECO:0000256" key="3">
    <source>
        <dbReference type="ARBA" id="ARBA00012438"/>
    </source>
</evidence>
<dbReference type="InterPro" id="IPR013656">
    <property type="entry name" value="PAS_4"/>
</dbReference>
<dbReference type="InterPro" id="IPR036097">
    <property type="entry name" value="HisK_dim/P_sf"/>
</dbReference>
<feature type="modified residue" description="4-aspartylphosphate" evidence="17">
    <location>
        <position position="642"/>
    </location>
</feature>
<dbReference type="CDD" id="cd17546">
    <property type="entry name" value="REC_hyHK_CKI1_RcsC-like"/>
    <property type="match status" value="1"/>
</dbReference>
<evidence type="ECO:0000259" key="24">
    <source>
        <dbReference type="PROSITE" id="PS50113"/>
    </source>
</evidence>
<keyword evidence="10 26" id="KW-0418">Kinase</keyword>
<keyword evidence="11" id="KW-0067">ATP-binding</keyword>
<dbReference type="SUPFAM" id="SSF52172">
    <property type="entry name" value="CheY-like"/>
    <property type="match status" value="1"/>
</dbReference>
<feature type="region of interest" description="Disordered" evidence="19">
    <location>
        <begin position="710"/>
        <end position="754"/>
    </location>
</feature>
<keyword evidence="9" id="KW-0547">Nucleotide-binding</keyword>
<evidence type="ECO:0000256" key="8">
    <source>
        <dbReference type="ARBA" id="ARBA00022692"/>
    </source>
</evidence>
<dbReference type="PROSITE" id="PS50894">
    <property type="entry name" value="HPT"/>
    <property type="match status" value="1"/>
</dbReference>
<dbReference type="Pfam" id="PF01627">
    <property type="entry name" value="Hpt"/>
    <property type="match status" value="1"/>
</dbReference>
<keyword evidence="6 17" id="KW-0597">Phosphoprotein</keyword>
<evidence type="ECO:0000256" key="14">
    <source>
        <dbReference type="ARBA" id="ARBA00023136"/>
    </source>
</evidence>
<evidence type="ECO:0000256" key="20">
    <source>
        <dbReference type="SAM" id="Phobius"/>
    </source>
</evidence>
<dbReference type="Pfam" id="PF00072">
    <property type="entry name" value="Response_reg"/>
    <property type="match status" value="1"/>
</dbReference>
<dbReference type="CDD" id="cd16922">
    <property type="entry name" value="HATPase_EvgS-ArcB-TorS-like"/>
    <property type="match status" value="1"/>
</dbReference>
<evidence type="ECO:0000256" key="11">
    <source>
        <dbReference type="ARBA" id="ARBA00022840"/>
    </source>
</evidence>
<evidence type="ECO:0000256" key="12">
    <source>
        <dbReference type="ARBA" id="ARBA00022989"/>
    </source>
</evidence>
<feature type="domain" description="Histidine kinase" evidence="21">
    <location>
        <begin position="339"/>
        <end position="561"/>
    </location>
</feature>
<name>A0A5B9PBU3_9BACT</name>
<evidence type="ECO:0000256" key="7">
    <source>
        <dbReference type="ARBA" id="ARBA00022679"/>
    </source>
</evidence>
<dbReference type="Gene3D" id="3.30.450.20">
    <property type="entry name" value="PAS domain"/>
    <property type="match status" value="1"/>
</dbReference>
<evidence type="ECO:0000259" key="25">
    <source>
        <dbReference type="PROSITE" id="PS50894"/>
    </source>
</evidence>
<reference evidence="26 27" key="1">
    <citation type="submission" date="2019-08" db="EMBL/GenBank/DDBJ databases">
        <title>Deep-cultivation of Planctomycetes and their phenomic and genomic characterization uncovers novel biology.</title>
        <authorList>
            <person name="Wiegand S."/>
            <person name="Jogler M."/>
            <person name="Boedeker C."/>
            <person name="Pinto D."/>
            <person name="Vollmers J."/>
            <person name="Rivas-Marin E."/>
            <person name="Kohn T."/>
            <person name="Peeters S.H."/>
            <person name="Heuer A."/>
            <person name="Rast P."/>
            <person name="Oberbeckmann S."/>
            <person name="Bunk B."/>
            <person name="Jeske O."/>
            <person name="Meyerdierks A."/>
            <person name="Storesund J.E."/>
            <person name="Kallscheuer N."/>
            <person name="Luecker S."/>
            <person name="Lage O.M."/>
            <person name="Pohl T."/>
            <person name="Merkel B.J."/>
            <person name="Hornburger P."/>
            <person name="Mueller R.-W."/>
            <person name="Bruemmer F."/>
            <person name="Labrenz M."/>
            <person name="Spormann A.M."/>
            <person name="Op den Camp H."/>
            <person name="Overmann J."/>
            <person name="Amann R."/>
            <person name="Jetten M.S.M."/>
            <person name="Mascher T."/>
            <person name="Medema M.H."/>
            <person name="Devos D.P."/>
            <person name="Kaster A.-K."/>
            <person name="Ovreas L."/>
            <person name="Rohde M."/>
            <person name="Galperin M.Y."/>
            <person name="Jogler C."/>
        </authorList>
    </citation>
    <scope>NUCLEOTIDE SEQUENCE [LARGE SCALE GENOMIC DNA]</scope>
    <source>
        <strain evidence="26 27">FC18</strain>
    </source>
</reference>
<dbReference type="PANTHER" id="PTHR43047">
    <property type="entry name" value="TWO-COMPONENT HISTIDINE PROTEIN KINASE"/>
    <property type="match status" value="1"/>
</dbReference>
<feature type="transmembrane region" description="Helical" evidence="20">
    <location>
        <begin position="150"/>
        <end position="169"/>
    </location>
</feature>
<keyword evidence="5" id="KW-0997">Cell inner membrane</keyword>
<feature type="domain" description="PAC" evidence="24">
    <location>
        <begin position="269"/>
        <end position="321"/>
    </location>
</feature>
<dbReference type="InterPro" id="IPR036641">
    <property type="entry name" value="HPT_dom_sf"/>
</dbReference>
<dbReference type="AlphaFoldDB" id="A0A5B9PBU3"/>
<dbReference type="SMART" id="SM00448">
    <property type="entry name" value="REC"/>
    <property type="match status" value="1"/>
</dbReference>
<dbReference type="Proteomes" id="UP000322214">
    <property type="component" value="Chromosome"/>
</dbReference>
<evidence type="ECO:0000256" key="18">
    <source>
        <dbReference type="SAM" id="Coils"/>
    </source>
</evidence>
<dbReference type="FunFam" id="1.10.287.130:FF:000038">
    <property type="entry name" value="Sensory transduction histidine kinase"/>
    <property type="match status" value="1"/>
</dbReference>
<dbReference type="Gene3D" id="1.20.120.160">
    <property type="entry name" value="HPT domain"/>
    <property type="match status" value="1"/>
</dbReference>
<feature type="domain" description="PAS" evidence="23">
    <location>
        <begin position="181"/>
        <end position="225"/>
    </location>
</feature>
<dbReference type="InterPro" id="IPR004358">
    <property type="entry name" value="Sig_transdc_His_kin-like_C"/>
</dbReference>
<evidence type="ECO:0000256" key="2">
    <source>
        <dbReference type="ARBA" id="ARBA00004429"/>
    </source>
</evidence>
<keyword evidence="8 20" id="KW-0812">Transmembrane</keyword>
<dbReference type="OrthoDB" id="229369at2"/>
<keyword evidence="14 20" id="KW-0472">Membrane</keyword>
<gene>
    <name evidence="26" type="primary">luxQ_3</name>
    <name evidence="26" type="ORF">MFFC18_22720</name>
</gene>
<dbReference type="SUPFAM" id="SSF55874">
    <property type="entry name" value="ATPase domain of HSP90 chaperone/DNA topoisomerase II/histidine kinase"/>
    <property type="match status" value="1"/>
</dbReference>
<dbReference type="PRINTS" id="PR00344">
    <property type="entry name" value="BCTRLSENSOR"/>
</dbReference>
<evidence type="ECO:0000313" key="27">
    <source>
        <dbReference type="Proteomes" id="UP000322214"/>
    </source>
</evidence>
<dbReference type="GO" id="GO:0009927">
    <property type="term" value="F:histidine phosphotransfer kinase activity"/>
    <property type="evidence" value="ECO:0007669"/>
    <property type="project" value="TreeGrafter"/>
</dbReference>
<dbReference type="STRING" id="980251.GCA_001642875_00035"/>
<dbReference type="PROSITE" id="PS50109">
    <property type="entry name" value="HIS_KIN"/>
    <property type="match status" value="1"/>
</dbReference>
<protein>
    <recommendedName>
        <fullName evidence="3">histidine kinase</fullName>
        <ecNumber evidence="3">2.7.13.3</ecNumber>
    </recommendedName>
</protein>
<evidence type="ECO:0000256" key="6">
    <source>
        <dbReference type="ARBA" id="ARBA00022553"/>
    </source>
</evidence>
<dbReference type="Gene3D" id="3.40.50.2300">
    <property type="match status" value="1"/>
</dbReference>
<keyword evidence="7 26" id="KW-0808">Transferase</keyword>
<dbReference type="InterPro" id="IPR000014">
    <property type="entry name" value="PAS"/>
</dbReference>
<dbReference type="SMART" id="SM00387">
    <property type="entry name" value="HATPase_c"/>
    <property type="match status" value="1"/>
</dbReference>
<dbReference type="SUPFAM" id="SSF47226">
    <property type="entry name" value="Histidine-containing phosphotransfer domain, HPT domain"/>
    <property type="match status" value="1"/>
</dbReference>
<dbReference type="Pfam" id="PF02518">
    <property type="entry name" value="HATPase_c"/>
    <property type="match status" value="1"/>
</dbReference>
<evidence type="ECO:0000256" key="19">
    <source>
        <dbReference type="SAM" id="MobiDB-lite"/>
    </source>
</evidence>
<dbReference type="Gene3D" id="1.10.287.130">
    <property type="match status" value="1"/>
</dbReference>
<keyword evidence="12 20" id="KW-1133">Transmembrane helix</keyword>
<dbReference type="InterPro" id="IPR000700">
    <property type="entry name" value="PAS-assoc_C"/>
</dbReference>
<dbReference type="SMART" id="SM00388">
    <property type="entry name" value="HisKA"/>
    <property type="match status" value="1"/>
</dbReference>
<feature type="compositionally biased region" description="Polar residues" evidence="19">
    <location>
        <begin position="774"/>
        <end position="783"/>
    </location>
</feature>
<dbReference type="InterPro" id="IPR003594">
    <property type="entry name" value="HATPase_dom"/>
</dbReference>
<dbReference type="InterPro" id="IPR035965">
    <property type="entry name" value="PAS-like_dom_sf"/>
</dbReference>
<evidence type="ECO:0000256" key="17">
    <source>
        <dbReference type="PROSITE-ProRule" id="PRU00169"/>
    </source>
</evidence>
<dbReference type="Pfam" id="PF08448">
    <property type="entry name" value="PAS_4"/>
    <property type="match status" value="1"/>
</dbReference>
<evidence type="ECO:0000256" key="5">
    <source>
        <dbReference type="ARBA" id="ARBA00022519"/>
    </source>
</evidence>
<feature type="domain" description="HPt" evidence="25">
    <location>
        <begin position="850"/>
        <end position="947"/>
    </location>
</feature>
<evidence type="ECO:0000313" key="26">
    <source>
        <dbReference type="EMBL" id="QEG22392.1"/>
    </source>
</evidence>
<dbReference type="FunFam" id="3.30.565.10:FF:000010">
    <property type="entry name" value="Sensor histidine kinase RcsC"/>
    <property type="match status" value="1"/>
</dbReference>
<dbReference type="EC" id="2.7.13.3" evidence="3"/>
<dbReference type="InterPro" id="IPR003661">
    <property type="entry name" value="HisK_dim/P_dom"/>
</dbReference>
<feature type="domain" description="Response regulatory" evidence="22">
    <location>
        <begin position="593"/>
        <end position="707"/>
    </location>
</feature>
<feature type="coiled-coil region" evidence="18">
    <location>
        <begin position="312"/>
        <end position="339"/>
    </location>
</feature>
<evidence type="ECO:0000256" key="9">
    <source>
        <dbReference type="ARBA" id="ARBA00022741"/>
    </source>
</evidence>
<dbReference type="KEGG" id="mff:MFFC18_22720"/>
<dbReference type="CDD" id="cd00082">
    <property type="entry name" value="HisKA"/>
    <property type="match status" value="1"/>
</dbReference>
<evidence type="ECO:0000256" key="15">
    <source>
        <dbReference type="ARBA" id="ARBA00023306"/>
    </source>
</evidence>
<evidence type="ECO:0000256" key="4">
    <source>
        <dbReference type="ARBA" id="ARBA00022475"/>
    </source>
</evidence>
<feature type="compositionally biased region" description="Pro residues" evidence="19">
    <location>
        <begin position="737"/>
        <end position="746"/>
    </location>
</feature>
<dbReference type="InterPro" id="IPR011006">
    <property type="entry name" value="CheY-like_superfamily"/>
</dbReference>
<feature type="compositionally biased region" description="Low complexity" evidence="19">
    <location>
        <begin position="784"/>
        <end position="803"/>
    </location>
</feature>
<dbReference type="Pfam" id="PF00512">
    <property type="entry name" value="HisKA"/>
    <property type="match status" value="1"/>
</dbReference>
<dbReference type="SUPFAM" id="SSF55785">
    <property type="entry name" value="PYP-like sensor domain (PAS domain)"/>
    <property type="match status" value="1"/>
</dbReference>
<dbReference type="PROSITE" id="PS50113">
    <property type="entry name" value="PAC"/>
    <property type="match status" value="1"/>
</dbReference>
<dbReference type="PROSITE" id="PS50112">
    <property type="entry name" value="PAS"/>
    <property type="match status" value="1"/>
</dbReference>
<sequence precursor="true">MKNIPIKYQVTFGLICLLVSIMSLAGATGIAPDERAAVMRGRGQLSSSLAIQSSVLLNKQEYKSIERTLDAIVERNDDIISAALRSRTGRIEVSSGDHKNNWQADETNRPVETHIAVPMKAGAQKWGQLEVRFKPVFADRPTASWLSPKYLYLALVSILCVVAFAYYLGKVLKQLDPSEAVPRHVEEALNTLTEGLILTDSKGRIRLANDAFSTWIGCESRRLIGADPKTLPWSRGNAAGTSTWDSVARASANLTMPWEKAMRSGSPIAGTLLQLPNHSGKKMTLIANSSPIVGAKGDYVGVLTSFEDVTDLERHKVDLARAKQTADNANKAKSEFLARMSHEIRTPMNAILGYAEVLRDNLEEDPNTRQNHLTTIHNSGEHLLALINDILDLSKIESGQMELERTPVSVFAMMRDVVAVLKIKADEKNIYLRCEYGSAMPVKIQADAVRLRQSIINLVGNAIKFTDEGGVTIRTDVVRNRKSTMLSIRVQDTGIGMSKEAKRKIFQPFSQADTSITRRFGGTGLGLAICKELAEKMGGSVTVDSTPGEGSSFNLMVDIGDISGVDLVSERDSQVVAKTKANTDREIELPPMKVLIVDDGDTNRRLVSVYLRKANADFETAENGEIAVQKVNSEHFDVVLMDMHMPVMDGFEATKLLRKQGHRLPIIALTANAMAEDKKQCLDAGCSGFLAKPINRERLLTELSVAVTGRVSTAKKEPAKKLRPQPKAQPELQPQPQLQPPAPVSQPEPTSVEQSFNAALQAIESALQPVADESPTTELPTISPSETTATSGEAATPTTATATVPLDKPPKLAAEPPTSTAPQPKPESPPVMESLLPADAELIGSSLPMDDEDFVYVAKLFVSNLGAKVESMVNALVEQDFEQLFALGHWLKGASGSAGYASLGEPGLVLETAAKESDLNACMEAVRNICEMAARVHVSSSLELTAQ</sequence>
<dbReference type="InterPro" id="IPR036890">
    <property type="entry name" value="HATPase_C_sf"/>
</dbReference>
<keyword evidence="13" id="KW-0902">Two-component regulatory system</keyword>
<feature type="transmembrane region" description="Helical" evidence="20">
    <location>
        <begin position="12"/>
        <end position="32"/>
    </location>
</feature>
<proteinExistence type="predicted"/>
<evidence type="ECO:0000256" key="10">
    <source>
        <dbReference type="ARBA" id="ARBA00022777"/>
    </source>
</evidence>
<keyword evidence="18" id="KW-0175">Coiled coil</keyword>
<dbReference type="InterPro" id="IPR001789">
    <property type="entry name" value="Sig_transdc_resp-reg_receiver"/>
</dbReference>
<feature type="modified residue" description="Phosphohistidine" evidence="16">
    <location>
        <position position="889"/>
    </location>
</feature>
<evidence type="ECO:0000259" key="21">
    <source>
        <dbReference type="PROSITE" id="PS50109"/>
    </source>
</evidence>